<sequence>NEFIITIKLIYFNPSPKNNIFWAIFIRLFLTFNISGIRCIGVASFYGSTDHYSFEGIHTTTAGSDYALRIVGYRNNETGAVINSEILNSLATFTPNINSEYKYASVSIKNPTFSGTPLFTTSPTFQSTLNITQSSSYNIGINLSTAAGNASAIKFSNNSSLDRWQIVKTADTESGSNAGSNFAINRYNNAGSYLNTPLSINRASGNVSINGGLTVNGQFTVTGGVTPPDNTSSAGTYGSITFDSNYLYICIGANSWRRVALSTF</sequence>
<dbReference type="Proteomes" id="UP000647273">
    <property type="component" value="Unassembled WGS sequence"/>
</dbReference>
<evidence type="ECO:0000313" key="2">
    <source>
        <dbReference type="EMBL" id="MBD2229116.1"/>
    </source>
</evidence>
<organism evidence="2 3">
    <name type="scientific">Calothrix anomala FACHB-343</name>
    <dbReference type="NCBI Taxonomy" id="2692894"/>
    <lineage>
        <taxon>Bacteria</taxon>
        <taxon>Bacillati</taxon>
        <taxon>Cyanobacteriota</taxon>
        <taxon>Cyanophyceae</taxon>
        <taxon>Nostocales</taxon>
        <taxon>Calotrichaceae</taxon>
        <taxon>Calothrix</taxon>
    </lineage>
</organism>
<feature type="transmembrane region" description="Helical" evidence="1">
    <location>
        <begin position="20"/>
        <end position="46"/>
    </location>
</feature>
<keyword evidence="1" id="KW-0812">Transmembrane</keyword>
<evidence type="ECO:0000313" key="3">
    <source>
        <dbReference type="Proteomes" id="UP000647273"/>
    </source>
</evidence>
<keyword evidence="1" id="KW-1133">Transmembrane helix</keyword>
<comment type="caution">
    <text evidence="2">The sequence shown here is derived from an EMBL/GenBank/DDBJ whole genome shotgun (WGS) entry which is preliminary data.</text>
</comment>
<keyword evidence="1" id="KW-0472">Membrane</keyword>
<gene>
    <name evidence="2" type="ORF">H6G08_32360</name>
</gene>
<keyword evidence="3" id="KW-1185">Reference proteome</keyword>
<name>A0ABR8B4W9_9CYAN</name>
<feature type="non-terminal residue" evidence="2">
    <location>
        <position position="1"/>
    </location>
</feature>
<evidence type="ECO:0000256" key="1">
    <source>
        <dbReference type="SAM" id="Phobius"/>
    </source>
</evidence>
<reference evidence="2 3" key="1">
    <citation type="journal article" date="2020" name="ISME J.">
        <title>Comparative genomics reveals insights into cyanobacterial evolution and habitat adaptation.</title>
        <authorList>
            <person name="Chen M.Y."/>
            <person name="Teng W.K."/>
            <person name="Zhao L."/>
            <person name="Hu C.X."/>
            <person name="Zhou Y.K."/>
            <person name="Han B.P."/>
            <person name="Song L.R."/>
            <person name="Shu W.S."/>
        </authorList>
    </citation>
    <scope>NUCLEOTIDE SEQUENCE [LARGE SCALE GENOMIC DNA]</scope>
    <source>
        <strain evidence="2 3">FACHB-343</strain>
    </source>
</reference>
<dbReference type="RefSeq" id="WP_199322824.1">
    <property type="nucleotide sequence ID" value="NZ_CAWPNP010000129.1"/>
</dbReference>
<proteinExistence type="predicted"/>
<accession>A0ABR8B4W9</accession>
<dbReference type="EMBL" id="JACJQG010000084">
    <property type="protein sequence ID" value="MBD2229116.1"/>
    <property type="molecule type" value="Genomic_DNA"/>
</dbReference>
<protein>
    <submittedName>
        <fullName evidence="2">Uncharacterized protein</fullName>
    </submittedName>
</protein>